<reference evidence="4" key="2">
    <citation type="submission" date="2004-02" db="EMBL/GenBank/DDBJ databases">
        <authorList>
            <consortium name="Genoscope"/>
            <consortium name="Whitehead Institute Centre for Genome Research"/>
        </authorList>
    </citation>
    <scope>NUCLEOTIDE SEQUENCE</scope>
</reference>
<organism evidence="4">
    <name type="scientific">Tetraodon nigroviridis</name>
    <name type="common">Spotted green pufferfish</name>
    <name type="synonym">Chelonodon nigroviridis</name>
    <dbReference type="NCBI Taxonomy" id="99883"/>
    <lineage>
        <taxon>Eukaryota</taxon>
        <taxon>Metazoa</taxon>
        <taxon>Chordata</taxon>
        <taxon>Craniata</taxon>
        <taxon>Vertebrata</taxon>
        <taxon>Euteleostomi</taxon>
        <taxon>Actinopterygii</taxon>
        <taxon>Neopterygii</taxon>
        <taxon>Teleostei</taxon>
        <taxon>Neoteleostei</taxon>
        <taxon>Acanthomorphata</taxon>
        <taxon>Eupercaria</taxon>
        <taxon>Tetraodontiformes</taxon>
        <taxon>Tetradontoidea</taxon>
        <taxon>Tetraodontidae</taxon>
        <taxon>Tetraodon</taxon>
    </lineage>
</organism>
<dbReference type="PANTHER" id="PTHR48043:SF140">
    <property type="entry name" value="UDP-GLUCURONOSYLTRANSFERASE 2A1"/>
    <property type="match status" value="1"/>
</dbReference>
<dbReference type="OrthoDB" id="5835829at2759"/>
<protein>
    <submittedName>
        <fullName evidence="4">(spotted green pufferfish) hypothetical protein</fullName>
    </submittedName>
</protein>
<dbReference type="InterPro" id="IPR002213">
    <property type="entry name" value="UDP_glucos_trans"/>
</dbReference>
<sequence length="159" mass="18489">MSQLTDKMNFFERVQNFLLYALQDFMIENFIWKDLDKYYSEVKGAPITACKVMSNTDIWLMRTYWDFDFPRPFVPNFKYVGGIHCRPAKPLPKDIEEFVQSSGDAGIVVFTLGSMVKNMTKEKGHIIASALAQIPQKVLWRFSGQKPENLGSNTRIYDW</sequence>
<feature type="non-terminal residue" evidence="4">
    <location>
        <position position="1"/>
    </location>
</feature>
<comment type="caution">
    <text evidence="4">The sequence shown here is derived from an EMBL/GenBank/DDBJ whole genome shotgun (WGS) entry which is preliminary data.</text>
</comment>
<evidence type="ECO:0000313" key="4">
    <source>
        <dbReference type="EMBL" id="CAG08124.1"/>
    </source>
</evidence>
<keyword evidence="3" id="KW-0808">Transferase</keyword>
<proteinExistence type="inferred from homology"/>
<dbReference type="SUPFAM" id="SSF53756">
    <property type="entry name" value="UDP-Glycosyltransferase/glycogen phosphorylase"/>
    <property type="match status" value="1"/>
</dbReference>
<dbReference type="InterPro" id="IPR050271">
    <property type="entry name" value="UDP-glycosyltransferase"/>
</dbReference>
<gene>
    <name evidence="4" type="ORF">GSTENG00029002001</name>
</gene>
<accession>Q4RU08</accession>
<keyword evidence="2" id="KW-0328">Glycosyltransferase</keyword>
<name>Q4RU08_TETNG</name>
<dbReference type="GO" id="GO:0015020">
    <property type="term" value="F:glucuronosyltransferase activity"/>
    <property type="evidence" value="ECO:0007669"/>
    <property type="project" value="TreeGrafter"/>
</dbReference>
<evidence type="ECO:0000256" key="2">
    <source>
        <dbReference type="ARBA" id="ARBA00022676"/>
    </source>
</evidence>
<dbReference type="Pfam" id="PF00201">
    <property type="entry name" value="UDPGT"/>
    <property type="match status" value="1"/>
</dbReference>
<dbReference type="EMBL" id="CAAE01014996">
    <property type="protein sequence ID" value="CAG08124.1"/>
    <property type="molecule type" value="Genomic_DNA"/>
</dbReference>
<dbReference type="PANTHER" id="PTHR48043">
    <property type="entry name" value="EG:EG0003.4 PROTEIN-RELATED"/>
    <property type="match status" value="1"/>
</dbReference>
<dbReference type="KEGG" id="tng:GSTEN00029002G001"/>
<reference evidence="4" key="1">
    <citation type="journal article" date="2004" name="Nature">
        <title>Genome duplication in the teleost fish Tetraodon nigroviridis reveals the early vertebrate proto-karyotype.</title>
        <authorList>
            <person name="Jaillon O."/>
            <person name="Aury J.-M."/>
            <person name="Brunet F."/>
            <person name="Petit J.-L."/>
            <person name="Stange-Thomann N."/>
            <person name="Mauceli E."/>
            <person name="Bouneau L."/>
            <person name="Fischer C."/>
            <person name="Ozouf-Costaz C."/>
            <person name="Bernot A."/>
            <person name="Nicaud S."/>
            <person name="Jaffe D."/>
            <person name="Fisher S."/>
            <person name="Lutfalla G."/>
            <person name="Dossat C."/>
            <person name="Segurens B."/>
            <person name="Dasilva C."/>
            <person name="Salanoubat M."/>
            <person name="Levy M."/>
            <person name="Boudet N."/>
            <person name="Castellano S."/>
            <person name="Anthouard V."/>
            <person name="Jubin C."/>
            <person name="Castelli V."/>
            <person name="Katinka M."/>
            <person name="Vacherie B."/>
            <person name="Biemont C."/>
            <person name="Skalli Z."/>
            <person name="Cattolico L."/>
            <person name="Poulain J."/>
            <person name="De Berardinis V."/>
            <person name="Cruaud C."/>
            <person name="Duprat S."/>
            <person name="Brottier P."/>
            <person name="Coutanceau J.-P."/>
            <person name="Gouzy J."/>
            <person name="Parra G."/>
            <person name="Lardier G."/>
            <person name="Chapple C."/>
            <person name="McKernan K.J."/>
            <person name="McEwan P."/>
            <person name="Bosak S."/>
            <person name="Kellis M."/>
            <person name="Volff J.-N."/>
            <person name="Guigo R."/>
            <person name="Zody M.C."/>
            <person name="Mesirov J."/>
            <person name="Lindblad-Toh K."/>
            <person name="Birren B."/>
            <person name="Nusbaum C."/>
            <person name="Kahn D."/>
            <person name="Robinson-Rechavi M."/>
            <person name="Laudet V."/>
            <person name="Schachter V."/>
            <person name="Quetier F."/>
            <person name="Saurin W."/>
            <person name="Scarpelli C."/>
            <person name="Wincker P."/>
            <person name="Lander E.S."/>
            <person name="Weissenbach J."/>
            <person name="Roest Crollius H."/>
        </authorList>
    </citation>
    <scope>NUCLEOTIDE SEQUENCE [LARGE SCALE GENOMIC DNA]</scope>
</reference>
<dbReference type="AlphaFoldDB" id="Q4RU08"/>
<evidence type="ECO:0000256" key="1">
    <source>
        <dbReference type="ARBA" id="ARBA00009995"/>
    </source>
</evidence>
<dbReference type="Gene3D" id="3.40.50.2000">
    <property type="entry name" value="Glycogen Phosphorylase B"/>
    <property type="match status" value="1"/>
</dbReference>
<comment type="similarity">
    <text evidence="1">Belongs to the UDP-glycosyltransferase family.</text>
</comment>
<evidence type="ECO:0000256" key="3">
    <source>
        <dbReference type="ARBA" id="ARBA00022679"/>
    </source>
</evidence>